<evidence type="ECO:0000259" key="4">
    <source>
        <dbReference type="Pfam" id="PF01494"/>
    </source>
</evidence>
<dbReference type="Gene3D" id="3.40.30.120">
    <property type="match status" value="1"/>
</dbReference>
<dbReference type="InterPro" id="IPR050641">
    <property type="entry name" value="RIFMO-like"/>
</dbReference>
<dbReference type="SUPFAM" id="SSF51905">
    <property type="entry name" value="FAD/NAD(P)-binding domain"/>
    <property type="match status" value="1"/>
</dbReference>
<sequence>MTSNEMQTDVLVVGAGPVGLTLAMDLAGRGVKVTVAEIRRYAEPPNVKCNHVSARTMEQFRRLGVAQKLRDAGLPEDYPNDVVFRTSVTGIELTRIPIPCRRDRYTETEGPDAWWPTPEPPHRINQLFLEPILLEHAAAQPGVTLLNRTQVTGFTQDDDGVSATLLDLDTGATRTLRCRYLVGCDGGSSGVRKQIGARLEGTAVIQRVQSTYIRAPQLKGLIPGKPAWSYYSVNPRRCGTMFAIDGHDTWLVHNHLNAEEPEFDSVDRDWAIREILGVGADFAYEVITKEDWVGRRLVANRFRDRRVFLAGDAAHLWVPYAGYGMNAGIADAINLSWLLAARVQGWAEEAILDAYEAERQPITEQVSHFAMDHAQKMIKARRAVPPNIEAQDAEGEAARALIGQEAYELNVQQFCCGGLNFGYYYTGSPIIASDEEAPPAYTMGGFTPSTVPGCRAPHFWLADGRSLYDAFGPGYTLLRFDGQADAAPLLAAAQARGLPLALLDVRARGNAVPEAYRHALVLCRADQQVVWRGDRLPAQPQALVEQLRGATAPAALPLAA</sequence>
<protein>
    <submittedName>
        <fullName evidence="5">FAD-dependent oxidoreductase</fullName>
    </submittedName>
</protein>
<comment type="caution">
    <text evidence="5">The sequence shown here is derived from an EMBL/GenBank/DDBJ whole genome shotgun (WGS) entry which is preliminary data.</text>
</comment>
<dbReference type="Gene3D" id="3.50.50.60">
    <property type="entry name" value="FAD/NAD(P)-binding domain"/>
    <property type="match status" value="1"/>
</dbReference>
<evidence type="ECO:0000313" key="6">
    <source>
        <dbReference type="Proteomes" id="UP001139447"/>
    </source>
</evidence>
<keyword evidence="3" id="KW-0274">FAD</keyword>
<organism evidence="5 6">
    <name type="scientific">Variovorax terrae</name>
    <dbReference type="NCBI Taxonomy" id="2923278"/>
    <lineage>
        <taxon>Bacteria</taxon>
        <taxon>Pseudomonadati</taxon>
        <taxon>Pseudomonadota</taxon>
        <taxon>Betaproteobacteria</taxon>
        <taxon>Burkholderiales</taxon>
        <taxon>Comamonadaceae</taxon>
        <taxon>Variovorax</taxon>
    </lineage>
</organism>
<keyword evidence="2" id="KW-0285">Flavoprotein</keyword>
<feature type="domain" description="FAD-binding" evidence="4">
    <location>
        <begin position="7"/>
        <end position="369"/>
    </location>
</feature>
<dbReference type="GO" id="GO:0071949">
    <property type="term" value="F:FAD binding"/>
    <property type="evidence" value="ECO:0007669"/>
    <property type="project" value="InterPro"/>
</dbReference>
<keyword evidence="6" id="KW-1185">Reference proteome</keyword>
<dbReference type="PANTHER" id="PTHR43004:SF19">
    <property type="entry name" value="BINDING MONOOXYGENASE, PUTATIVE (JCVI)-RELATED"/>
    <property type="match status" value="1"/>
</dbReference>
<evidence type="ECO:0000256" key="2">
    <source>
        <dbReference type="ARBA" id="ARBA00022630"/>
    </source>
</evidence>
<dbReference type="EMBL" id="JALGBI010000003">
    <property type="protein sequence ID" value="MCJ0766064.1"/>
    <property type="molecule type" value="Genomic_DNA"/>
</dbReference>
<gene>
    <name evidence="5" type="ORF">MMF98_22850</name>
</gene>
<evidence type="ECO:0000313" key="5">
    <source>
        <dbReference type="EMBL" id="MCJ0766064.1"/>
    </source>
</evidence>
<dbReference type="AlphaFoldDB" id="A0A9X1W1G7"/>
<dbReference type="Pfam" id="PF01494">
    <property type="entry name" value="FAD_binding_3"/>
    <property type="match status" value="1"/>
</dbReference>
<proteinExistence type="predicted"/>
<dbReference type="GO" id="GO:0016709">
    <property type="term" value="F:oxidoreductase activity, acting on paired donors, with incorporation or reduction of molecular oxygen, NAD(P)H as one donor, and incorporation of one atom of oxygen"/>
    <property type="evidence" value="ECO:0007669"/>
    <property type="project" value="UniProtKB-ARBA"/>
</dbReference>
<comment type="cofactor">
    <cofactor evidence="1">
        <name>FAD</name>
        <dbReference type="ChEBI" id="CHEBI:57692"/>
    </cofactor>
</comment>
<dbReference type="RefSeq" id="WP_243309638.1">
    <property type="nucleotide sequence ID" value="NZ_JALGBI010000003.1"/>
</dbReference>
<dbReference type="PRINTS" id="PR00420">
    <property type="entry name" value="RNGMNOXGNASE"/>
</dbReference>
<dbReference type="Gene3D" id="3.30.9.10">
    <property type="entry name" value="D-Amino Acid Oxidase, subunit A, domain 2"/>
    <property type="match status" value="1"/>
</dbReference>
<reference evidence="5" key="1">
    <citation type="submission" date="2022-03" db="EMBL/GenBank/DDBJ databases">
        <authorList>
            <person name="Woo C.Y."/>
        </authorList>
    </citation>
    <scope>NUCLEOTIDE SEQUENCE</scope>
    <source>
        <strain evidence="5">CYS-02</strain>
    </source>
</reference>
<dbReference type="PANTHER" id="PTHR43004">
    <property type="entry name" value="TRK SYSTEM POTASSIUM UPTAKE PROTEIN"/>
    <property type="match status" value="1"/>
</dbReference>
<dbReference type="InterPro" id="IPR036188">
    <property type="entry name" value="FAD/NAD-bd_sf"/>
</dbReference>
<dbReference type="InterPro" id="IPR002938">
    <property type="entry name" value="FAD-bd"/>
</dbReference>
<name>A0A9X1W1G7_9BURK</name>
<dbReference type="Proteomes" id="UP001139447">
    <property type="component" value="Unassembled WGS sequence"/>
</dbReference>
<accession>A0A9X1W1G7</accession>
<evidence type="ECO:0000256" key="3">
    <source>
        <dbReference type="ARBA" id="ARBA00022827"/>
    </source>
</evidence>
<evidence type="ECO:0000256" key="1">
    <source>
        <dbReference type="ARBA" id="ARBA00001974"/>
    </source>
</evidence>
<dbReference type="NCBIfam" id="NF004780">
    <property type="entry name" value="PRK06126.1"/>
    <property type="match status" value="1"/>
</dbReference>